<gene>
    <name evidence="2" type="ORF">VNI00_005098</name>
</gene>
<evidence type="ECO:0000256" key="1">
    <source>
        <dbReference type="SAM" id="Coils"/>
    </source>
</evidence>
<evidence type="ECO:0000313" key="3">
    <source>
        <dbReference type="Proteomes" id="UP001383192"/>
    </source>
</evidence>
<evidence type="ECO:0000313" key="2">
    <source>
        <dbReference type="EMBL" id="KAK7050986.1"/>
    </source>
</evidence>
<reference evidence="2 3" key="1">
    <citation type="submission" date="2024-01" db="EMBL/GenBank/DDBJ databases">
        <title>A draft genome for a cacao thread blight-causing isolate of Paramarasmius palmivorus.</title>
        <authorList>
            <person name="Baruah I.K."/>
            <person name="Bukari Y."/>
            <person name="Amoako-Attah I."/>
            <person name="Meinhardt L.W."/>
            <person name="Bailey B.A."/>
            <person name="Cohen S.P."/>
        </authorList>
    </citation>
    <scope>NUCLEOTIDE SEQUENCE [LARGE SCALE GENOMIC DNA]</scope>
    <source>
        <strain evidence="2 3">GH-12</strain>
    </source>
</reference>
<dbReference type="EMBL" id="JAYKXP010000014">
    <property type="protein sequence ID" value="KAK7050986.1"/>
    <property type="molecule type" value="Genomic_DNA"/>
</dbReference>
<keyword evidence="1" id="KW-0175">Coiled coil</keyword>
<comment type="caution">
    <text evidence="2">The sequence shown here is derived from an EMBL/GenBank/DDBJ whole genome shotgun (WGS) entry which is preliminary data.</text>
</comment>
<dbReference type="Proteomes" id="UP001383192">
    <property type="component" value="Unassembled WGS sequence"/>
</dbReference>
<dbReference type="AlphaFoldDB" id="A0AAW0DK70"/>
<keyword evidence="3" id="KW-1185">Reference proteome</keyword>
<organism evidence="2 3">
    <name type="scientific">Paramarasmius palmivorus</name>
    <dbReference type="NCBI Taxonomy" id="297713"/>
    <lineage>
        <taxon>Eukaryota</taxon>
        <taxon>Fungi</taxon>
        <taxon>Dikarya</taxon>
        <taxon>Basidiomycota</taxon>
        <taxon>Agaricomycotina</taxon>
        <taxon>Agaricomycetes</taxon>
        <taxon>Agaricomycetidae</taxon>
        <taxon>Agaricales</taxon>
        <taxon>Marasmiineae</taxon>
        <taxon>Marasmiaceae</taxon>
        <taxon>Paramarasmius</taxon>
    </lineage>
</organism>
<protein>
    <recommendedName>
        <fullName evidence="4">F-box domain-containing protein</fullName>
    </recommendedName>
</protein>
<evidence type="ECO:0008006" key="4">
    <source>
        <dbReference type="Google" id="ProtNLM"/>
    </source>
</evidence>
<name>A0AAW0DK70_9AGAR</name>
<proteinExistence type="predicted"/>
<accession>A0AAW0DK70</accession>
<sequence length="335" mass="38785">MEEHEFVSSIRRPASDLDVIRSDHVPTANEAAQAHELLTKDLQEVERYKAEIARLRQVADKLQTEMLAIEEQTVSHRTLLSASRRFPVEIWDKIFDQACDQVGPFDCFRLFLWHPNGKISAKPLKLSAVCFKWRKILFNRPHLWSSISADIYNIRRDVTGLIRLYLKNSVGHPLTIRIEDEWKGNIQPEHLDDPDFPRRHFGFGLDVFKILMEEMPRCEDLHLGVHWASIETFLEDPPASLPYTMLQSFTNETDMGLHSSLGSSWFWSSIRNAPRLRNVWALDEHRLGAASVTLRALNEYLAQLLSRVDRVFILNPDLFFVKIRSRAGQGHLATH</sequence>
<feature type="coiled-coil region" evidence="1">
    <location>
        <begin position="38"/>
        <end position="72"/>
    </location>
</feature>